<evidence type="ECO:0000313" key="2">
    <source>
        <dbReference type="EMBL" id="KAK5095406.1"/>
    </source>
</evidence>
<organism evidence="2 3">
    <name type="scientific">Lithohypha guttulata</name>
    <dbReference type="NCBI Taxonomy" id="1690604"/>
    <lineage>
        <taxon>Eukaryota</taxon>
        <taxon>Fungi</taxon>
        <taxon>Dikarya</taxon>
        <taxon>Ascomycota</taxon>
        <taxon>Pezizomycotina</taxon>
        <taxon>Eurotiomycetes</taxon>
        <taxon>Chaetothyriomycetidae</taxon>
        <taxon>Chaetothyriales</taxon>
        <taxon>Trichomeriaceae</taxon>
        <taxon>Lithohypha</taxon>
    </lineage>
</organism>
<comment type="caution">
    <text evidence="2">The sequence shown here is derived from an EMBL/GenBank/DDBJ whole genome shotgun (WGS) entry which is preliminary data.</text>
</comment>
<sequence>MAASRPTTQLSHSSCASSEQQDDFEMLSETLAATDITPKCIPFADARSEHTTDHVTTPIAARGADGRPAGAAASPAASANTESYHDLEAANQDDNIISIHEANDDDIVSTKYDLHATAANEKLNTSTNMENDSTTTATTEPPIHDDEDPSTLP</sequence>
<accession>A0ABR0KFY5</accession>
<gene>
    <name evidence="2" type="ORF">LTR24_003118</name>
</gene>
<feature type="compositionally biased region" description="Low complexity" evidence="1">
    <location>
        <begin position="60"/>
        <end position="79"/>
    </location>
</feature>
<feature type="compositionally biased region" description="Polar residues" evidence="1">
    <location>
        <begin position="1"/>
        <end position="19"/>
    </location>
</feature>
<keyword evidence="3" id="KW-1185">Reference proteome</keyword>
<proteinExistence type="predicted"/>
<feature type="region of interest" description="Disordered" evidence="1">
    <location>
        <begin position="119"/>
        <end position="153"/>
    </location>
</feature>
<feature type="region of interest" description="Disordered" evidence="1">
    <location>
        <begin position="1"/>
        <end position="23"/>
    </location>
</feature>
<name>A0ABR0KFY5_9EURO</name>
<dbReference type="EMBL" id="JAVRRG010000028">
    <property type="protein sequence ID" value="KAK5095406.1"/>
    <property type="molecule type" value="Genomic_DNA"/>
</dbReference>
<feature type="region of interest" description="Disordered" evidence="1">
    <location>
        <begin position="45"/>
        <end position="83"/>
    </location>
</feature>
<evidence type="ECO:0000313" key="3">
    <source>
        <dbReference type="Proteomes" id="UP001345013"/>
    </source>
</evidence>
<protein>
    <submittedName>
        <fullName evidence="2">Uncharacterized protein</fullName>
    </submittedName>
</protein>
<evidence type="ECO:0000256" key="1">
    <source>
        <dbReference type="SAM" id="MobiDB-lite"/>
    </source>
</evidence>
<reference evidence="2 3" key="1">
    <citation type="submission" date="2023-08" db="EMBL/GenBank/DDBJ databases">
        <title>Black Yeasts Isolated from many extreme environments.</title>
        <authorList>
            <person name="Coleine C."/>
            <person name="Stajich J.E."/>
            <person name="Selbmann L."/>
        </authorList>
    </citation>
    <scope>NUCLEOTIDE SEQUENCE [LARGE SCALE GENOMIC DNA]</scope>
    <source>
        <strain evidence="2 3">CCFEE 5885</strain>
    </source>
</reference>
<dbReference type="Proteomes" id="UP001345013">
    <property type="component" value="Unassembled WGS sequence"/>
</dbReference>
<feature type="compositionally biased region" description="Polar residues" evidence="1">
    <location>
        <begin position="122"/>
        <end position="139"/>
    </location>
</feature>